<dbReference type="EMBL" id="MCGE01000002">
    <property type="protein sequence ID" value="ORZ24420.1"/>
    <property type="molecule type" value="Genomic_DNA"/>
</dbReference>
<protein>
    <submittedName>
        <fullName evidence="2">Uncharacterized protein</fullName>
    </submittedName>
</protein>
<dbReference type="Proteomes" id="UP000193560">
    <property type="component" value="Unassembled WGS sequence"/>
</dbReference>
<feature type="transmembrane region" description="Helical" evidence="1">
    <location>
        <begin position="6"/>
        <end position="25"/>
    </location>
</feature>
<evidence type="ECO:0000313" key="2">
    <source>
        <dbReference type="EMBL" id="ORZ24420.1"/>
    </source>
</evidence>
<comment type="caution">
    <text evidence="2">The sequence shown here is derived from an EMBL/GenBank/DDBJ whole genome shotgun (WGS) entry which is preliminary data.</text>
</comment>
<keyword evidence="1" id="KW-1133">Transmembrane helix</keyword>
<keyword evidence="1" id="KW-0812">Transmembrane</keyword>
<dbReference type="AlphaFoldDB" id="A0A1X2IYQ2"/>
<keyword evidence="3" id="KW-1185">Reference proteome</keyword>
<gene>
    <name evidence="2" type="ORF">BCR42DRAFT_402921</name>
</gene>
<proteinExistence type="predicted"/>
<sequence length="58" mass="5923">MIEAVVIVYAAAAAAVVVVVVVVVARNDDAAEKGMTLADSSCSEEVQPPAFHASCTFV</sequence>
<feature type="non-terminal residue" evidence="2">
    <location>
        <position position="58"/>
    </location>
</feature>
<keyword evidence="1" id="KW-0472">Membrane</keyword>
<reference evidence="2 3" key="1">
    <citation type="submission" date="2016-07" db="EMBL/GenBank/DDBJ databases">
        <title>Pervasive Adenine N6-methylation of Active Genes in Fungi.</title>
        <authorList>
            <consortium name="DOE Joint Genome Institute"/>
            <person name="Mondo S.J."/>
            <person name="Dannebaum R.O."/>
            <person name="Kuo R.C."/>
            <person name="Labutti K."/>
            <person name="Haridas S."/>
            <person name="Kuo A."/>
            <person name="Salamov A."/>
            <person name="Ahrendt S.R."/>
            <person name="Lipzen A."/>
            <person name="Sullivan W."/>
            <person name="Andreopoulos W.B."/>
            <person name="Clum A."/>
            <person name="Lindquist E."/>
            <person name="Daum C."/>
            <person name="Ramamoorthy G.K."/>
            <person name="Gryganskyi A."/>
            <person name="Culley D."/>
            <person name="Magnuson J.K."/>
            <person name="James T.Y."/>
            <person name="O'Malley M.A."/>
            <person name="Stajich J.E."/>
            <person name="Spatafora J.W."/>
            <person name="Visel A."/>
            <person name="Grigoriev I.V."/>
        </authorList>
    </citation>
    <scope>NUCLEOTIDE SEQUENCE [LARGE SCALE GENOMIC DNA]</scope>
    <source>
        <strain evidence="2 3">NRRL 1336</strain>
    </source>
</reference>
<evidence type="ECO:0000256" key="1">
    <source>
        <dbReference type="SAM" id="Phobius"/>
    </source>
</evidence>
<name>A0A1X2IYQ2_9FUNG</name>
<evidence type="ECO:0000313" key="3">
    <source>
        <dbReference type="Proteomes" id="UP000193560"/>
    </source>
</evidence>
<accession>A0A1X2IYQ2</accession>
<organism evidence="2 3">
    <name type="scientific">Absidia repens</name>
    <dbReference type="NCBI Taxonomy" id="90262"/>
    <lineage>
        <taxon>Eukaryota</taxon>
        <taxon>Fungi</taxon>
        <taxon>Fungi incertae sedis</taxon>
        <taxon>Mucoromycota</taxon>
        <taxon>Mucoromycotina</taxon>
        <taxon>Mucoromycetes</taxon>
        <taxon>Mucorales</taxon>
        <taxon>Cunninghamellaceae</taxon>
        <taxon>Absidia</taxon>
    </lineage>
</organism>